<dbReference type="AlphaFoldDB" id="A0A4U0UCB8"/>
<dbReference type="EMBL" id="NAJL01000003">
    <property type="protein sequence ID" value="TKA33131.1"/>
    <property type="molecule type" value="Genomic_DNA"/>
</dbReference>
<comment type="caution">
    <text evidence="3">The sequence shown here is derived from an EMBL/GenBank/DDBJ whole genome shotgun (WGS) entry which is preliminary data.</text>
</comment>
<feature type="transmembrane region" description="Helical" evidence="2">
    <location>
        <begin position="209"/>
        <end position="234"/>
    </location>
</feature>
<reference evidence="3 4" key="1">
    <citation type="submission" date="2017-03" db="EMBL/GenBank/DDBJ databases">
        <title>Genomes of endolithic fungi from Antarctica.</title>
        <authorList>
            <person name="Coleine C."/>
            <person name="Masonjones S."/>
            <person name="Stajich J.E."/>
        </authorList>
    </citation>
    <scope>NUCLEOTIDE SEQUENCE [LARGE SCALE GENOMIC DNA]</scope>
    <source>
        <strain evidence="3 4">CCFEE 6315</strain>
    </source>
</reference>
<gene>
    <name evidence="3" type="ORF">B0A50_00684</name>
</gene>
<protein>
    <submittedName>
        <fullName evidence="3">Uncharacterized protein</fullName>
    </submittedName>
</protein>
<dbReference type="OrthoDB" id="21204at2759"/>
<proteinExistence type="predicted"/>
<organism evidence="3 4">
    <name type="scientific">Salinomyces thailandicus</name>
    <dbReference type="NCBI Taxonomy" id="706561"/>
    <lineage>
        <taxon>Eukaryota</taxon>
        <taxon>Fungi</taxon>
        <taxon>Dikarya</taxon>
        <taxon>Ascomycota</taxon>
        <taxon>Pezizomycotina</taxon>
        <taxon>Dothideomycetes</taxon>
        <taxon>Dothideomycetidae</taxon>
        <taxon>Mycosphaerellales</taxon>
        <taxon>Teratosphaeriaceae</taxon>
        <taxon>Salinomyces</taxon>
    </lineage>
</organism>
<keyword evidence="2" id="KW-0472">Membrane</keyword>
<keyword evidence="4" id="KW-1185">Reference proteome</keyword>
<feature type="compositionally biased region" description="Polar residues" evidence="1">
    <location>
        <begin position="303"/>
        <end position="314"/>
    </location>
</feature>
<evidence type="ECO:0000313" key="4">
    <source>
        <dbReference type="Proteomes" id="UP000308549"/>
    </source>
</evidence>
<accession>A0A4U0UCB8</accession>
<name>A0A4U0UCB8_9PEZI</name>
<feature type="region of interest" description="Disordered" evidence="1">
    <location>
        <begin position="293"/>
        <end position="314"/>
    </location>
</feature>
<evidence type="ECO:0000256" key="2">
    <source>
        <dbReference type="SAM" id="Phobius"/>
    </source>
</evidence>
<keyword evidence="2" id="KW-0812">Transmembrane</keyword>
<dbReference type="Proteomes" id="UP000308549">
    <property type="component" value="Unassembled WGS sequence"/>
</dbReference>
<evidence type="ECO:0000256" key="1">
    <source>
        <dbReference type="SAM" id="MobiDB-lite"/>
    </source>
</evidence>
<sequence>MSVTSFEILTRVLRDAYVGEVNSSLAYSNDFDPNALTLLPSNGVDLGGSFSGILYTPDISDSADCYNASQQYTANVTTRADLPEYPFDLVGLAPWLSPLCAQTYLSQAHQDPKVRGLLFFPTDGEGSDMDSSAWSSSDGGSWRQQNDFPIYRVSRSVAGTMLGISRQYSKNITDLPFGDQLTQEYGPRSYIRLGVFVDTAGNGTNLPSLWIFLLIVLGILLAVIALTSIMMHYLQRRRRQALRRRVANGEVDLEALGIKRLTVPQHLLDKMPLYKYGSSGAVLPPSAAKESAAATDKLESAHSSRPSSPELSAQPAQIRDRIYGYAVLPRNPLGARFPAQLKEPAITAVSTQVRQEALPVFYADSPVDIVIVANVCEAFTKRVHGISCPNRNGLGGYGGTFGAPTALKRHIRNCSAVFRCVTFHACVNAAEKNLVHRTLQDHPEMRDAIACSLSILYEEGHVEFDFTGQPRHPTLDVLAYEKLDLDVITDNAKGVAKKLTNRKAFKGFTIQDLEEITRAFRVNV</sequence>
<keyword evidence="2" id="KW-1133">Transmembrane helix</keyword>
<evidence type="ECO:0000313" key="3">
    <source>
        <dbReference type="EMBL" id="TKA33131.1"/>
    </source>
</evidence>